<feature type="region of interest" description="Disordered" evidence="5">
    <location>
        <begin position="1"/>
        <end position="67"/>
    </location>
</feature>
<dbReference type="Proteomes" id="UP001500051">
    <property type="component" value="Unassembled WGS sequence"/>
</dbReference>
<dbReference type="SUPFAM" id="SSF55486">
    <property type="entry name" value="Metalloproteases ('zincins'), catalytic domain"/>
    <property type="match status" value="1"/>
</dbReference>
<protein>
    <recommendedName>
        <fullName evidence="9">Neutral zinc metallopeptidase</fullName>
    </recommendedName>
</protein>
<keyword evidence="8" id="KW-1185">Reference proteome</keyword>
<evidence type="ECO:0000313" key="8">
    <source>
        <dbReference type="Proteomes" id="UP001500051"/>
    </source>
</evidence>
<sequence length="369" mass="39741">MTQQQWGAPSGQRPYGNQPPPGWGGQGFGQPAYGFGGQSPQRQNPPGGFGGPQPGVPHYGPPTQRPRKRSPLMSLLLGLVSLSLLAIVGLVLVNALTSSSDTAYQNDNYQVPPPDSTPPEIPLPKTYGEAEDLLVNNRFYAQTAPIPVRCDNPPINVANASDSDLETHFNGQVECLMRVWDPPVTAAEFLLPRPSVTIYGEKITTKCGESGVNAFYCSADQQIYFSNLLPQAVPIVRTNKWAADVVMAHEFGHALQGRTGLLISAHALAQNAGSERESNQLIRRLETQADCFAGVYMRSVSRSLGVQQSDLRGIQDTFVAVGDDTITGEPNVEGNHGLARTREFWGTTGLGTSDIGRCNTFTAPANQVR</sequence>
<evidence type="ECO:0000256" key="3">
    <source>
        <dbReference type="ARBA" id="ARBA00022989"/>
    </source>
</evidence>
<evidence type="ECO:0000256" key="2">
    <source>
        <dbReference type="ARBA" id="ARBA00022692"/>
    </source>
</evidence>
<reference evidence="8" key="1">
    <citation type="journal article" date="2019" name="Int. J. Syst. Evol. Microbiol.">
        <title>The Global Catalogue of Microorganisms (GCM) 10K type strain sequencing project: providing services to taxonomists for standard genome sequencing and annotation.</title>
        <authorList>
            <consortium name="The Broad Institute Genomics Platform"/>
            <consortium name="The Broad Institute Genome Sequencing Center for Infectious Disease"/>
            <person name="Wu L."/>
            <person name="Ma J."/>
        </authorList>
    </citation>
    <scope>NUCLEOTIDE SEQUENCE [LARGE SCALE GENOMIC DNA]</scope>
    <source>
        <strain evidence="8">JCM 16548</strain>
    </source>
</reference>
<dbReference type="Pfam" id="PF04228">
    <property type="entry name" value="Zn_peptidase"/>
    <property type="match status" value="1"/>
</dbReference>
<dbReference type="PANTHER" id="PTHR30168">
    <property type="entry name" value="PUTATIVE MEMBRANE PROTEIN YPFJ"/>
    <property type="match status" value="1"/>
</dbReference>
<feature type="compositionally biased region" description="Low complexity" evidence="5">
    <location>
        <begin position="29"/>
        <end position="46"/>
    </location>
</feature>
<keyword evidence="2 6" id="KW-0812">Transmembrane</keyword>
<comment type="subcellular location">
    <subcellularLocation>
        <location evidence="1">Membrane</location>
        <topology evidence="1">Single-pass membrane protein</topology>
    </subcellularLocation>
</comment>
<keyword evidence="3 6" id="KW-1133">Transmembrane helix</keyword>
<dbReference type="InterPro" id="IPR007343">
    <property type="entry name" value="Uncharacterised_pept_Zn_put"/>
</dbReference>
<evidence type="ECO:0000256" key="4">
    <source>
        <dbReference type="ARBA" id="ARBA00023136"/>
    </source>
</evidence>
<proteinExistence type="predicted"/>
<evidence type="ECO:0000256" key="1">
    <source>
        <dbReference type="ARBA" id="ARBA00004167"/>
    </source>
</evidence>
<evidence type="ECO:0008006" key="9">
    <source>
        <dbReference type="Google" id="ProtNLM"/>
    </source>
</evidence>
<evidence type="ECO:0000313" key="7">
    <source>
        <dbReference type="EMBL" id="GAA3717602.1"/>
    </source>
</evidence>
<evidence type="ECO:0000256" key="5">
    <source>
        <dbReference type="SAM" id="MobiDB-lite"/>
    </source>
</evidence>
<organism evidence="7 8">
    <name type="scientific">Microlunatus aurantiacus</name>
    <dbReference type="NCBI Taxonomy" id="446786"/>
    <lineage>
        <taxon>Bacteria</taxon>
        <taxon>Bacillati</taxon>
        <taxon>Actinomycetota</taxon>
        <taxon>Actinomycetes</taxon>
        <taxon>Propionibacteriales</taxon>
        <taxon>Propionibacteriaceae</taxon>
        <taxon>Microlunatus</taxon>
    </lineage>
</organism>
<dbReference type="PANTHER" id="PTHR30168:SF0">
    <property type="entry name" value="INNER MEMBRANE PROTEIN"/>
    <property type="match status" value="1"/>
</dbReference>
<name>A0ABP7ED53_9ACTN</name>
<accession>A0ABP7ED53</accession>
<feature type="transmembrane region" description="Helical" evidence="6">
    <location>
        <begin position="75"/>
        <end position="96"/>
    </location>
</feature>
<dbReference type="EMBL" id="BAAAYX010000026">
    <property type="protein sequence ID" value="GAA3717602.1"/>
    <property type="molecule type" value="Genomic_DNA"/>
</dbReference>
<evidence type="ECO:0000256" key="6">
    <source>
        <dbReference type="SAM" id="Phobius"/>
    </source>
</evidence>
<dbReference type="RefSeq" id="WP_344814420.1">
    <property type="nucleotide sequence ID" value="NZ_BAAAYX010000026.1"/>
</dbReference>
<keyword evidence="4 6" id="KW-0472">Membrane</keyword>
<gene>
    <name evidence="7" type="ORF">GCM10022204_41890</name>
</gene>
<comment type="caution">
    <text evidence="7">The sequence shown here is derived from an EMBL/GenBank/DDBJ whole genome shotgun (WGS) entry which is preliminary data.</text>
</comment>